<dbReference type="PANTHER" id="PTHR43806">
    <property type="entry name" value="PEPTIDASE S8"/>
    <property type="match status" value="1"/>
</dbReference>
<dbReference type="InterPro" id="IPR023828">
    <property type="entry name" value="Peptidase_S8_Ser-AS"/>
</dbReference>
<dbReference type="InterPro" id="IPR036852">
    <property type="entry name" value="Peptidase_S8/S53_dom_sf"/>
</dbReference>
<proteinExistence type="inferred from homology"/>
<feature type="domain" description="Peptidase S8/S53" evidence="8">
    <location>
        <begin position="461"/>
        <end position="616"/>
    </location>
</feature>
<feature type="domain" description="Peptidase S8/S53" evidence="8">
    <location>
        <begin position="141"/>
        <end position="365"/>
    </location>
</feature>
<keyword evidence="3 6" id="KW-0378">Hydrolase</keyword>
<evidence type="ECO:0000313" key="9">
    <source>
        <dbReference type="EMBL" id="MBO8438120.1"/>
    </source>
</evidence>
<sequence>MKGFVISVILALLHTIAISAEEKLSASTQHALKRIAEENIITTRAGKTADTEPQYAGLYIVIRQGADPQALEKYGAAVNMVTDSIVSVRMPIDSIYSLASDDIVKRIDLGYSPKPRMDFARESVLANKIIGEEDLPYPFNGDGVVIGIVDRGMQLDHIGFFNSENELRIKRVWLQSQSGTPPENFSYGNELGDEASIIAHGTDVTSETHATAVGGIAAGSDKGIDYYGMATESDIVYVSYSTSLGDGYACISDAIKYIYDYADMVNKPCVVNLSLGDTPGPHDGNSLFDKVCDSMQGAGRLLVGAAGNDGNSTSHISTTITSPQDTLKTFFSFISKYGNGYKSTSDFYGEQGQNFNIKLCVLQYGSGKIIAESKTIQAESSGSQTLYFYKDGNLGINANIDIICETEPGSGRPHINIAANMSSVTAGYSLGIKVFGDNGTIHGWADNTYSRFKSFSTPAGWSAGDNDYTVNEIGGVGKQIISVGAYKSKDFSTSPSGIGDISSFSSKGPTVDGRMKPDISAPGEWIVAPYSEAVINNISYSARLKEGDSIIIDNRKYVYGSIRGTSAAAPMVTGTLAIWLQAKPDLTPDEVREILSRTAIQDEYTGNTSNNTWGYGKLDAWNGLKEILGLSSLQSHNEDNKERAILICRGGDCSLLITADIENAAILIYDISGRKVANIPKGDVAAGDEIILPQLSSGLYIVTIKGKEYCNSFKFSSY</sequence>
<comment type="caution">
    <text evidence="9">The sequence shown here is derived from an EMBL/GenBank/DDBJ whole genome shotgun (WGS) entry which is preliminary data.</text>
</comment>
<evidence type="ECO:0000256" key="5">
    <source>
        <dbReference type="PIRSR" id="PIRSR615500-1"/>
    </source>
</evidence>
<reference evidence="9" key="2">
    <citation type="journal article" date="2021" name="PeerJ">
        <title>Extensive microbial diversity within the chicken gut microbiome revealed by metagenomics and culture.</title>
        <authorList>
            <person name="Gilroy R."/>
            <person name="Ravi A."/>
            <person name="Getino M."/>
            <person name="Pursley I."/>
            <person name="Horton D.L."/>
            <person name="Alikhan N.F."/>
            <person name="Baker D."/>
            <person name="Gharbi K."/>
            <person name="Hall N."/>
            <person name="Watson M."/>
            <person name="Adriaenssens E.M."/>
            <person name="Foster-Nyarko E."/>
            <person name="Jarju S."/>
            <person name="Secka A."/>
            <person name="Antonio M."/>
            <person name="Oren A."/>
            <person name="Chaudhuri R.R."/>
            <person name="La Ragione R."/>
            <person name="Hildebrand F."/>
            <person name="Pallen M.J."/>
        </authorList>
    </citation>
    <scope>NUCLEOTIDE SEQUENCE</scope>
    <source>
        <strain evidence="9">G3-4614</strain>
    </source>
</reference>
<dbReference type="Proteomes" id="UP000823636">
    <property type="component" value="Unassembled WGS sequence"/>
</dbReference>
<dbReference type="InterPro" id="IPR015500">
    <property type="entry name" value="Peptidase_S8_subtilisin-rel"/>
</dbReference>
<feature type="signal peptide" evidence="7">
    <location>
        <begin position="1"/>
        <end position="20"/>
    </location>
</feature>
<dbReference type="Gene3D" id="3.40.50.200">
    <property type="entry name" value="Peptidase S8/S53 domain"/>
    <property type="match status" value="2"/>
</dbReference>
<keyword evidence="7" id="KW-0732">Signal</keyword>
<dbReference type="PROSITE" id="PS00138">
    <property type="entry name" value="SUBTILASE_SER"/>
    <property type="match status" value="1"/>
</dbReference>
<dbReference type="SUPFAM" id="SSF52743">
    <property type="entry name" value="Subtilisin-like"/>
    <property type="match status" value="1"/>
</dbReference>
<organism evidence="9 10">
    <name type="scientific">Candidatus Caccoplasma merdipullorum</name>
    <dbReference type="NCBI Taxonomy" id="2840718"/>
    <lineage>
        <taxon>Bacteria</taxon>
        <taxon>Pseudomonadati</taxon>
        <taxon>Bacteroidota</taxon>
        <taxon>Bacteroidia</taxon>
        <taxon>Bacteroidales</taxon>
        <taxon>Bacteroidaceae</taxon>
        <taxon>Bacteroidaceae incertae sedis</taxon>
        <taxon>Candidatus Caccoplasma</taxon>
    </lineage>
</organism>
<dbReference type="InterPro" id="IPR000209">
    <property type="entry name" value="Peptidase_S8/S53_dom"/>
</dbReference>
<evidence type="ECO:0000256" key="4">
    <source>
        <dbReference type="ARBA" id="ARBA00022825"/>
    </source>
</evidence>
<dbReference type="PANTHER" id="PTHR43806:SF11">
    <property type="entry name" value="CEREVISIN-RELATED"/>
    <property type="match status" value="1"/>
</dbReference>
<dbReference type="NCBIfam" id="TIGR04183">
    <property type="entry name" value="Por_Secre_tail"/>
    <property type="match status" value="1"/>
</dbReference>
<evidence type="ECO:0000256" key="3">
    <source>
        <dbReference type="ARBA" id="ARBA00022801"/>
    </source>
</evidence>
<dbReference type="PROSITE" id="PS51892">
    <property type="entry name" value="SUBTILASE"/>
    <property type="match status" value="1"/>
</dbReference>
<dbReference type="GO" id="GO:0004252">
    <property type="term" value="F:serine-type endopeptidase activity"/>
    <property type="evidence" value="ECO:0007669"/>
    <property type="project" value="UniProtKB-UniRule"/>
</dbReference>
<accession>A0A9D9E430</accession>
<feature type="active site" description="Charge relay system" evidence="6">
    <location>
        <position position="209"/>
    </location>
</feature>
<comment type="similarity">
    <text evidence="1 6">Belongs to the peptidase S8 family.</text>
</comment>
<evidence type="ECO:0000256" key="1">
    <source>
        <dbReference type="ARBA" id="ARBA00011073"/>
    </source>
</evidence>
<evidence type="ECO:0000256" key="6">
    <source>
        <dbReference type="PROSITE-ProRule" id="PRU01240"/>
    </source>
</evidence>
<reference evidence="9" key="1">
    <citation type="submission" date="2020-10" db="EMBL/GenBank/DDBJ databases">
        <authorList>
            <person name="Gilroy R."/>
        </authorList>
    </citation>
    <scope>NUCLEOTIDE SEQUENCE</scope>
    <source>
        <strain evidence="9">G3-4614</strain>
    </source>
</reference>
<evidence type="ECO:0000256" key="2">
    <source>
        <dbReference type="ARBA" id="ARBA00022670"/>
    </source>
</evidence>
<dbReference type="InterPro" id="IPR026444">
    <property type="entry name" value="Secre_tail"/>
</dbReference>
<keyword evidence="2 6" id="KW-0645">Protease</keyword>
<evidence type="ECO:0000313" key="10">
    <source>
        <dbReference type="Proteomes" id="UP000823636"/>
    </source>
</evidence>
<dbReference type="AlphaFoldDB" id="A0A9D9E430"/>
<evidence type="ECO:0000259" key="8">
    <source>
        <dbReference type="Pfam" id="PF00082"/>
    </source>
</evidence>
<keyword evidence="4 6" id="KW-0720">Serine protease</keyword>
<dbReference type="Pfam" id="PF00082">
    <property type="entry name" value="Peptidase_S8"/>
    <property type="match status" value="2"/>
</dbReference>
<name>A0A9D9E430_9BACT</name>
<feature type="active site" description="Charge relay system" evidence="5 6">
    <location>
        <position position="150"/>
    </location>
</feature>
<gene>
    <name evidence="9" type="ORF">IAC54_04390</name>
</gene>
<dbReference type="PRINTS" id="PR00723">
    <property type="entry name" value="SUBTILISIN"/>
</dbReference>
<feature type="active site" description="Charge relay system" evidence="5 6">
    <location>
        <position position="566"/>
    </location>
</feature>
<feature type="active site" description="Charge relay system" evidence="5">
    <location>
        <position position="200"/>
    </location>
</feature>
<dbReference type="InterPro" id="IPR050131">
    <property type="entry name" value="Peptidase_S8_subtilisin-like"/>
</dbReference>
<evidence type="ECO:0000256" key="7">
    <source>
        <dbReference type="SAM" id="SignalP"/>
    </source>
</evidence>
<dbReference type="EMBL" id="JADIMW010000047">
    <property type="protein sequence ID" value="MBO8438120.1"/>
    <property type="molecule type" value="Genomic_DNA"/>
</dbReference>
<feature type="chain" id="PRO_5038452348" evidence="7">
    <location>
        <begin position="21"/>
        <end position="718"/>
    </location>
</feature>
<protein>
    <submittedName>
        <fullName evidence="9">S8 family peptidase</fullName>
    </submittedName>
</protein>
<dbReference type="GO" id="GO:0006508">
    <property type="term" value="P:proteolysis"/>
    <property type="evidence" value="ECO:0007669"/>
    <property type="project" value="UniProtKB-KW"/>
</dbReference>